<reference evidence="2" key="1">
    <citation type="submission" date="2020-03" db="EMBL/GenBank/DDBJ databases">
        <title>Castanea mollissima Vanexum genome sequencing.</title>
        <authorList>
            <person name="Staton M."/>
        </authorList>
    </citation>
    <scope>NUCLEOTIDE SEQUENCE</scope>
    <source>
        <tissue evidence="2">Leaf</tissue>
    </source>
</reference>
<keyword evidence="1" id="KW-0732">Signal</keyword>
<evidence type="ECO:0000256" key="1">
    <source>
        <dbReference type="SAM" id="SignalP"/>
    </source>
</evidence>
<dbReference type="OrthoDB" id="428895at2759"/>
<proteinExistence type="predicted"/>
<gene>
    <name evidence="2" type="ORF">CMV_003674</name>
</gene>
<sequence length="236" mass="27246">MILILCSIPFFICFSSSFGENSFFEVELQSPKKPCKLTFLLKISLFSFVSAVHSVKILSLRLNYSHQRNLAKTFSSCLAFDKCDRQWVAYIVRTNGLNNHGLVGFQWQIMKEQDEDLEKLKETVTRTKHISLAVNEKLSLHTRILETWTSMWTQRIPTYRTSLALGLCPCIHAVVVYMMHSCSGWLLCGVFPASHQNSYFLVSGFKNRKEMNRRQHRTNGLNNHGLVGFEWQIMKG</sequence>
<dbReference type="CDD" id="cd15841">
    <property type="entry name" value="SNARE_Qc"/>
    <property type="match status" value="1"/>
</dbReference>
<dbReference type="EMBL" id="JRKL02000298">
    <property type="protein sequence ID" value="KAF3972863.1"/>
    <property type="molecule type" value="Genomic_DNA"/>
</dbReference>
<keyword evidence="3" id="KW-1185">Reference proteome</keyword>
<accession>A0A8J4RZY7</accession>
<evidence type="ECO:0000313" key="2">
    <source>
        <dbReference type="EMBL" id="KAF3972863.1"/>
    </source>
</evidence>
<dbReference type="AlphaFoldDB" id="A0A8J4RZY7"/>
<comment type="caution">
    <text evidence="2">The sequence shown here is derived from an EMBL/GenBank/DDBJ whole genome shotgun (WGS) entry which is preliminary data.</text>
</comment>
<name>A0A8J4RZY7_9ROSI</name>
<feature type="chain" id="PRO_5035319296" evidence="1">
    <location>
        <begin position="20"/>
        <end position="236"/>
    </location>
</feature>
<organism evidence="2 3">
    <name type="scientific">Castanea mollissima</name>
    <name type="common">Chinese chestnut</name>
    <dbReference type="NCBI Taxonomy" id="60419"/>
    <lineage>
        <taxon>Eukaryota</taxon>
        <taxon>Viridiplantae</taxon>
        <taxon>Streptophyta</taxon>
        <taxon>Embryophyta</taxon>
        <taxon>Tracheophyta</taxon>
        <taxon>Spermatophyta</taxon>
        <taxon>Magnoliopsida</taxon>
        <taxon>eudicotyledons</taxon>
        <taxon>Gunneridae</taxon>
        <taxon>Pentapetalae</taxon>
        <taxon>rosids</taxon>
        <taxon>fabids</taxon>
        <taxon>Fagales</taxon>
        <taxon>Fagaceae</taxon>
        <taxon>Castanea</taxon>
    </lineage>
</organism>
<protein>
    <submittedName>
        <fullName evidence="2">Uncharacterized protein</fullName>
    </submittedName>
</protein>
<dbReference type="SUPFAM" id="SSF58038">
    <property type="entry name" value="SNARE fusion complex"/>
    <property type="match status" value="1"/>
</dbReference>
<evidence type="ECO:0000313" key="3">
    <source>
        <dbReference type="Proteomes" id="UP000737018"/>
    </source>
</evidence>
<dbReference type="Gene3D" id="1.20.5.110">
    <property type="match status" value="1"/>
</dbReference>
<feature type="signal peptide" evidence="1">
    <location>
        <begin position="1"/>
        <end position="19"/>
    </location>
</feature>
<dbReference type="Proteomes" id="UP000737018">
    <property type="component" value="Unassembled WGS sequence"/>
</dbReference>